<comment type="caution">
    <text evidence="2">The sequence shown here is derived from an EMBL/GenBank/DDBJ whole genome shotgun (WGS) entry which is preliminary data.</text>
</comment>
<dbReference type="SUPFAM" id="SSF52799">
    <property type="entry name" value="(Phosphotyrosine protein) phosphatases II"/>
    <property type="match status" value="2"/>
</dbReference>
<dbReference type="AlphaFoldDB" id="A0A443I1M4"/>
<dbReference type="Gene3D" id="3.90.190.10">
    <property type="entry name" value="Protein tyrosine phosphatase superfamily"/>
    <property type="match status" value="1"/>
</dbReference>
<evidence type="ECO:0000313" key="2">
    <source>
        <dbReference type="EMBL" id="RWQ97975.1"/>
    </source>
</evidence>
<feature type="region of interest" description="Disordered" evidence="1">
    <location>
        <begin position="1"/>
        <end position="22"/>
    </location>
</feature>
<dbReference type="GO" id="GO:0033260">
    <property type="term" value="P:nuclear DNA replication"/>
    <property type="evidence" value="ECO:0007669"/>
    <property type="project" value="TreeGrafter"/>
</dbReference>
<dbReference type="GeneID" id="39594877"/>
<name>A0A443I1M4_BYSSP</name>
<keyword evidence="3" id="KW-1185">Reference proteome</keyword>
<reference evidence="2 3" key="1">
    <citation type="journal article" date="2018" name="Front. Microbiol.">
        <title>Genomic and genetic insights into a cosmopolitan fungus, Paecilomyces variotii (Eurotiales).</title>
        <authorList>
            <person name="Urquhart A.S."/>
            <person name="Mondo S.J."/>
            <person name="Makela M.R."/>
            <person name="Hane J.K."/>
            <person name="Wiebenga A."/>
            <person name="He G."/>
            <person name="Mihaltcheva S."/>
            <person name="Pangilinan J."/>
            <person name="Lipzen A."/>
            <person name="Barry K."/>
            <person name="de Vries R.P."/>
            <person name="Grigoriev I.V."/>
            <person name="Idnurm A."/>
        </authorList>
    </citation>
    <scope>NUCLEOTIDE SEQUENCE [LARGE SCALE GENOMIC DNA]</scope>
    <source>
        <strain evidence="2 3">CBS 101075</strain>
    </source>
</reference>
<proteinExistence type="predicted"/>
<dbReference type="InterPro" id="IPR053239">
    <property type="entry name" value="Dual_spec_PTase"/>
</dbReference>
<dbReference type="EMBL" id="RCNU01000002">
    <property type="protein sequence ID" value="RWQ97975.1"/>
    <property type="molecule type" value="Genomic_DNA"/>
</dbReference>
<dbReference type="Proteomes" id="UP000283841">
    <property type="component" value="Unassembled WGS sequence"/>
</dbReference>
<dbReference type="PANTHER" id="PTHR47550:SF1">
    <property type="entry name" value="DUAL SPECIFICITY PROTEIN PHOSPHATASE PPS1"/>
    <property type="match status" value="1"/>
</dbReference>
<dbReference type="PANTHER" id="PTHR47550">
    <property type="entry name" value="DUAL SPECIFICITY PROTEIN PHOSPHATASE PPS1"/>
    <property type="match status" value="1"/>
</dbReference>
<dbReference type="GO" id="GO:0008138">
    <property type="term" value="F:protein tyrosine/serine/threonine phosphatase activity"/>
    <property type="evidence" value="ECO:0007669"/>
    <property type="project" value="TreeGrafter"/>
</dbReference>
<organism evidence="2 3">
    <name type="scientific">Byssochlamys spectabilis</name>
    <name type="common">Paecilomyces variotii</name>
    <dbReference type="NCBI Taxonomy" id="264951"/>
    <lineage>
        <taxon>Eukaryota</taxon>
        <taxon>Fungi</taxon>
        <taxon>Dikarya</taxon>
        <taxon>Ascomycota</taxon>
        <taxon>Pezizomycotina</taxon>
        <taxon>Eurotiomycetes</taxon>
        <taxon>Eurotiomycetidae</taxon>
        <taxon>Eurotiales</taxon>
        <taxon>Thermoascaceae</taxon>
        <taxon>Paecilomyces</taxon>
    </lineage>
</organism>
<evidence type="ECO:0000256" key="1">
    <source>
        <dbReference type="SAM" id="MobiDB-lite"/>
    </source>
</evidence>
<accession>A0A443I1M4</accession>
<sequence>MATVVVQQQSIRHSSTPPPLSPVLSLNAGIRTPTPVPNKHLPLCPTGPAPLVKDIDRSKTSASGQVTSVLYPPDCFDKLSDSPPIYSIDVDTLAEALDHLSTQPLPEPKHVFPWLHGLHPDNQIQLAFFANRKKSARRPPKCLRGMTIVKVGGDLSRSRLKGAVSPGEVLAVMSSDFLEADPAEGFSVRNFQIQTAKIATLSDIVVYGDDNVPETETIALAEQMSLAQQNWRLRNDPAQEIPLFNTFVLSSTFREVEERHPDLICVDRQGHLTGRVMDFFQWERLEMCAMSKASEISKNVFQGPTPDLAAGLGEFQAVHEEYDLFVEASELASIPGPRFLATVDRQLKDGPQQIEFPASGSILPPPTTENREVDDLITTVRWLYYLANPEEPEEPNEGLDADGDIQMASWTHKPRKILIHCGDGYTESSLLALAYFMFAEGVPAHEAWLRLHCDKKRNFFAYPSDVAFLTTIQHRLLQASPVAQGLNVSRLADPAWLGKMDGSLPSRILPYMYLGNLTHANNPELLWALGIRRVLSIGEPVAWSDAELRRWGKNNLMFIDQVQDNGIDPLTQEFERCLEFIRMCYPLLECRKTGAE</sequence>
<gene>
    <name evidence="2" type="ORF">C8Q69DRAFT_156243</name>
</gene>
<protein>
    <submittedName>
        <fullName evidence="2">Uncharacterized protein</fullName>
    </submittedName>
</protein>
<dbReference type="RefSeq" id="XP_028487620.1">
    <property type="nucleotide sequence ID" value="XM_028625600.1"/>
</dbReference>
<evidence type="ECO:0000313" key="3">
    <source>
        <dbReference type="Proteomes" id="UP000283841"/>
    </source>
</evidence>
<feature type="compositionally biased region" description="Polar residues" evidence="1">
    <location>
        <begin position="1"/>
        <end position="13"/>
    </location>
</feature>
<dbReference type="GO" id="GO:0005634">
    <property type="term" value="C:nucleus"/>
    <property type="evidence" value="ECO:0007669"/>
    <property type="project" value="GOC"/>
</dbReference>
<dbReference type="InterPro" id="IPR029021">
    <property type="entry name" value="Prot-tyrosine_phosphatase-like"/>
</dbReference>
<dbReference type="VEuPathDB" id="FungiDB:C8Q69DRAFT_156243"/>
<dbReference type="STRING" id="264951.A0A443I1M4"/>